<evidence type="ECO:0000259" key="2">
    <source>
        <dbReference type="SMART" id="SM00842"/>
    </source>
</evidence>
<keyword evidence="3" id="KW-0132">Cell division</keyword>
<protein>
    <submittedName>
        <fullName evidence="3">Cell division protein FtsA</fullName>
    </submittedName>
</protein>
<organism evidence="3 4">
    <name type="scientific">Thermotoga petrophila (strain ATCC BAA-488 / DSM 13995 / JCM 10881 / RKU-1)</name>
    <dbReference type="NCBI Taxonomy" id="390874"/>
    <lineage>
        <taxon>Bacteria</taxon>
        <taxon>Thermotogati</taxon>
        <taxon>Thermotogota</taxon>
        <taxon>Thermotogae</taxon>
        <taxon>Thermotogales</taxon>
        <taxon>Thermotogaceae</taxon>
        <taxon>Thermotoga</taxon>
    </lineage>
</organism>
<sequence>MIFALDVGTRKIAGLIVVEEKGTIRIVDSELIEHKTRTMFDGQVHDVLGVAETVKEVKERLESRNEIELKEVAVALAGRFLKTQVGEAELDFSKTGHITREDVMKLEIEAVTKAQESVEEDFFCVGYSVVEYRLDGMWMKKLEGHRGGKAYVKVVSAFLPVHVVDSLMRVLETVGLTPVHVTLEPIAAMDLTVPEDLRYLNIALVDVGAGTSDIAISKEGTVVAYGMIPMAGDEITEAIGKKFLLDFQTAEHVKRTVFSEERVKVKNILDREIELNAQEVSEAIKPVVDQITTEISTVVTELNGGAPSVVMVVGGGAKVPGFVESLARKMDLPLDRVSLKSVESTGLVEDLTGKVKGSEYITPVGIAYSAMRNRGSVFSQVFVNGVPVKLMGGVGRYSVMQVLIQAGYRFSSLVGGEMISFELNGKTLLRPKRRTSVKILVNGEEANLSSRVKHGDRIDIQTEEEKTPLRIKDLVKPVKVKLPDGEVEEILPEIVKNGTPVPPDADVEEGDVISFPEKIKISEIKSKISYGKTRIVVNGEEKWISLVNLDLLKGGVPLKDDKEVPLGEEIDLVEKGRKTLEEALEVPHITVTFNGELKKIPLKILHRIDEERVELKDFKPMVIDLLKDLKLDGLKDYELLKNGRRAMFTELLEDGDVIEFKVKK</sequence>
<dbReference type="GO" id="GO:0003723">
    <property type="term" value="F:RNA binding"/>
    <property type="evidence" value="ECO:0007669"/>
    <property type="project" value="UniProtKB-KW"/>
</dbReference>
<gene>
    <name evidence="3" type="ordered locus">Tpet_1494</name>
</gene>
<dbReference type="SMART" id="SM00842">
    <property type="entry name" value="FtsA"/>
    <property type="match status" value="1"/>
</dbReference>
<dbReference type="PANTHER" id="PTHR32432">
    <property type="entry name" value="CELL DIVISION PROTEIN FTSA-RELATED"/>
    <property type="match status" value="1"/>
</dbReference>
<reference evidence="3 4" key="2">
    <citation type="journal article" date="2009" name="Proc. Natl. Acad. Sci. U.S.A.">
        <title>On the chimeric nature, thermophilic origin, and phylogenetic placement of the Thermotogales.</title>
        <authorList>
            <person name="Zhaxybayeva O."/>
            <person name="Swithers K.S."/>
            <person name="Lapierre P."/>
            <person name="Fournier G.P."/>
            <person name="Bickhart D.M."/>
            <person name="DeBoy R.T."/>
            <person name="Nelson K.E."/>
            <person name="Nesbo C.L."/>
            <person name="Doolittle W.F."/>
            <person name="Gogarten J.P."/>
            <person name="Noll K.M."/>
        </authorList>
    </citation>
    <scope>NUCLEOTIDE SEQUENCE [LARGE SCALE GENOMIC DNA]</scope>
    <source>
        <strain evidence="4">ATCC BAA-488 / DSM 13995 / JCM 10881 / RKU-1</strain>
    </source>
</reference>
<dbReference type="Gene3D" id="3.30.420.40">
    <property type="match status" value="2"/>
</dbReference>
<dbReference type="Pfam" id="PF14450">
    <property type="entry name" value="FtsA"/>
    <property type="match status" value="1"/>
</dbReference>
<dbReference type="eggNOG" id="COG0849">
    <property type="taxonomic scope" value="Bacteria"/>
</dbReference>
<dbReference type="Proteomes" id="UP000006558">
    <property type="component" value="Chromosome"/>
</dbReference>
<dbReference type="STRING" id="390874.Tpet_1494"/>
<evidence type="ECO:0000256" key="1">
    <source>
        <dbReference type="PROSITE-ProRule" id="PRU00182"/>
    </source>
</evidence>
<dbReference type="PROSITE" id="PS50889">
    <property type="entry name" value="S4"/>
    <property type="match status" value="1"/>
</dbReference>
<evidence type="ECO:0000313" key="3">
    <source>
        <dbReference type="EMBL" id="ABQ47502.1"/>
    </source>
</evidence>
<dbReference type="InterPro" id="IPR003494">
    <property type="entry name" value="SHS2_FtsA"/>
</dbReference>
<dbReference type="AlphaFoldDB" id="A5IMS9"/>
<dbReference type="InterPro" id="IPR050696">
    <property type="entry name" value="FtsA/MreB"/>
</dbReference>
<dbReference type="CDD" id="cd24004">
    <property type="entry name" value="ASKHA_NBD_PilM-like"/>
    <property type="match status" value="1"/>
</dbReference>
<dbReference type="EMBL" id="CP000702">
    <property type="protein sequence ID" value="ABQ47502.1"/>
    <property type="molecule type" value="Genomic_DNA"/>
</dbReference>
<dbReference type="InterPro" id="IPR043129">
    <property type="entry name" value="ATPase_NBD"/>
</dbReference>
<evidence type="ECO:0000313" key="4">
    <source>
        <dbReference type="Proteomes" id="UP000006558"/>
    </source>
</evidence>
<reference evidence="4" key="1">
    <citation type="submission" date="2007-05" db="EMBL/GenBank/DDBJ databases">
        <title>Complete sequence of Thermotoga petrophila RKU-1.</title>
        <authorList>
            <consortium name="US DOE Joint Genome Institute"/>
            <person name="Copeland A."/>
            <person name="Lucas S."/>
            <person name="Lapidus A."/>
            <person name="Barry K."/>
            <person name="Glavina del Rio T."/>
            <person name="Dalin E."/>
            <person name="Tice H."/>
            <person name="Pitluck S."/>
            <person name="Sims D."/>
            <person name="Brettin T."/>
            <person name="Bruce D."/>
            <person name="Detter J.C."/>
            <person name="Han C."/>
            <person name="Tapia R."/>
            <person name="Schmutz J."/>
            <person name="Larimer F."/>
            <person name="Land M."/>
            <person name="Hauser L."/>
            <person name="Kyrpides N."/>
            <person name="Mikhailova N."/>
            <person name="Nelson K."/>
            <person name="Gogarten J.P."/>
            <person name="Noll K."/>
            <person name="Richardson P."/>
        </authorList>
    </citation>
    <scope>NUCLEOTIDE SEQUENCE [LARGE SCALE GENOMIC DNA]</scope>
    <source>
        <strain evidence="4">ATCC BAA-488 / DSM 13995 / JCM 10881 / RKU-1</strain>
    </source>
</reference>
<name>A5IMS9_THEP1</name>
<dbReference type="GO" id="GO:0051301">
    <property type="term" value="P:cell division"/>
    <property type="evidence" value="ECO:0007669"/>
    <property type="project" value="UniProtKB-KW"/>
</dbReference>
<dbReference type="PANTHER" id="PTHR32432:SF3">
    <property type="entry name" value="ETHANOLAMINE UTILIZATION PROTEIN EUTJ"/>
    <property type="match status" value="1"/>
</dbReference>
<dbReference type="HOGENOM" id="CLU_010661_1_0_0"/>
<dbReference type="RefSeq" id="WP_011943929.1">
    <property type="nucleotide sequence ID" value="NC_009486.1"/>
</dbReference>
<dbReference type="KEGG" id="tpt:Tpet_1494"/>
<proteinExistence type="predicted"/>
<keyword evidence="1" id="KW-0694">RNA-binding</keyword>
<feature type="domain" description="SHS2" evidence="2">
    <location>
        <begin position="2"/>
        <end position="192"/>
    </location>
</feature>
<accession>A5IMS9</accession>
<keyword evidence="3" id="KW-0131">Cell cycle</keyword>
<dbReference type="SUPFAM" id="SSF53067">
    <property type="entry name" value="Actin-like ATPase domain"/>
    <property type="match status" value="2"/>
</dbReference>